<dbReference type="CDD" id="cd04682">
    <property type="entry name" value="NUDIX_Hydrolase"/>
    <property type="match status" value="1"/>
</dbReference>
<evidence type="ECO:0000256" key="2">
    <source>
        <dbReference type="ARBA" id="ARBA00022801"/>
    </source>
</evidence>
<sequence>MITNAFAGAKVALLCQGRILTYLRDDRPGLPWAGLWDLPGGGREGGESPVDCLLREVREEFGLRLLSQRLIWSRAFPSMNDPAQAGWFFAGHITSHEIAAIRFGNEGQRWQMVALDLWLARADAVGPLQARTAIALSEISLPEMPLD</sequence>
<dbReference type="InterPro" id="IPR020476">
    <property type="entry name" value="Nudix_hydrolase"/>
</dbReference>
<dbReference type="PROSITE" id="PS00893">
    <property type="entry name" value="NUDIX_BOX"/>
    <property type="match status" value="1"/>
</dbReference>
<dbReference type="GO" id="GO:0016787">
    <property type="term" value="F:hydrolase activity"/>
    <property type="evidence" value="ECO:0007669"/>
    <property type="project" value="UniProtKB-KW"/>
</dbReference>
<dbReference type="Proteomes" id="UP000619033">
    <property type="component" value="Unassembled WGS sequence"/>
</dbReference>
<dbReference type="Gene3D" id="3.90.79.10">
    <property type="entry name" value="Nucleoside Triphosphate Pyrophosphohydrolase"/>
    <property type="match status" value="1"/>
</dbReference>
<comment type="cofactor">
    <cofactor evidence="1">
        <name>Mg(2+)</name>
        <dbReference type="ChEBI" id="CHEBI:18420"/>
    </cofactor>
</comment>
<dbReference type="RefSeq" id="WP_202662716.1">
    <property type="nucleotide sequence ID" value="NZ_JAESVP010000015.1"/>
</dbReference>
<dbReference type="PANTHER" id="PTHR43046">
    <property type="entry name" value="GDP-MANNOSE MANNOSYL HYDROLASE"/>
    <property type="match status" value="1"/>
</dbReference>
<dbReference type="EMBL" id="JAESVP010000015">
    <property type="protein sequence ID" value="MBL4930149.1"/>
    <property type="molecule type" value="Genomic_DNA"/>
</dbReference>
<feature type="domain" description="Nudix hydrolase" evidence="4">
    <location>
        <begin position="1"/>
        <end position="135"/>
    </location>
</feature>
<accession>A0A8J7N083</accession>
<protein>
    <submittedName>
        <fullName evidence="5">NUDIX hydrolase</fullName>
    </submittedName>
</protein>
<comment type="similarity">
    <text evidence="3">Belongs to the Nudix hydrolase family.</text>
</comment>
<evidence type="ECO:0000256" key="1">
    <source>
        <dbReference type="ARBA" id="ARBA00001946"/>
    </source>
</evidence>
<dbReference type="PRINTS" id="PR00502">
    <property type="entry name" value="NUDIXFAMILY"/>
</dbReference>
<dbReference type="Pfam" id="PF00293">
    <property type="entry name" value="NUDIX"/>
    <property type="match status" value="1"/>
</dbReference>
<gene>
    <name evidence="5" type="ORF">JI744_18780</name>
</gene>
<reference evidence="5" key="1">
    <citation type="submission" date="2021-01" db="EMBL/GenBank/DDBJ databases">
        <title>Genome seq and assembly of Tabrizicola sp. KVB23.</title>
        <authorList>
            <person name="Chhetri G."/>
        </authorList>
    </citation>
    <scope>NUCLEOTIDE SEQUENCE</scope>
    <source>
        <strain evidence="5">KVB23</strain>
    </source>
</reference>
<evidence type="ECO:0000259" key="4">
    <source>
        <dbReference type="PROSITE" id="PS51462"/>
    </source>
</evidence>
<dbReference type="PROSITE" id="PS51462">
    <property type="entry name" value="NUDIX"/>
    <property type="match status" value="1"/>
</dbReference>
<name>A0A8J7N083_9RHOB</name>
<proteinExistence type="inferred from homology"/>
<keyword evidence="6" id="KW-1185">Reference proteome</keyword>
<evidence type="ECO:0000313" key="6">
    <source>
        <dbReference type="Proteomes" id="UP000619033"/>
    </source>
</evidence>
<dbReference type="SUPFAM" id="SSF55811">
    <property type="entry name" value="Nudix"/>
    <property type="match status" value="1"/>
</dbReference>
<organism evidence="5 6">
    <name type="scientific">Fuscibacter oryzae</name>
    <dbReference type="NCBI Taxonomy" id="2803939"/>
    <lineage>
        <taxon>Bacteria</taxon>
        <taxon>Pseudomonadati</taxon>
        <taxon>Pseudomonadota</taxon>
        <taxon>Alphaproteobacteria</taxon>
        <taxon>Rhodobacterales</taxon>
        <taxon>Paracoccaceae</taxon>
        <taxon>Fuscibacter</taxon>
    </lineage>
</organism>
<dbReference type="InterPro" id="IPR000086">
    <property type="entry name" value="NUDIX_hydrolase_dom"/>
</dbReference>
<evidence type="ECO:0000256" key="3">
    <source>
        <dbReference type="RuleBase" id="RU003476"/>
    </source>
</evidence>
<evidence type="ECO:0000313" key="5">
    <source>
        <dbReference type="EMBL" id="MBL4930149.1"/>
    </source>
</evidence>
<dbReference type="AlphaFoldDB" id="A0A8J7N083"/>
<keyword evidence="2 3" id="KW-0378">Hydrolase</keyword>
<dbReference type="InterPro" id="IPR015797">
    <property type="entry name" value="NUDIX_hydrolase-like_dom_sf"/>
</dbReference>
<dbReference type="PANTHER" id="PTHR43046:SF14">
    <property type="entry name" value="MUTT_NUDIX FAMILY PROTEIN"/>
    <property type="match status" value="1"/>
</dbReference>
<comment type="caution">
    <text evidence="5">The sequence shown here is derived from an EMBL/GenBank/DDBJ whole genome shotgun (WGS) entry which is preliminary data.</text>
</comment>
<dbReference type="InterPro" id="IPR020084">
    <property type="entry name" value="NUDIX_hydrolase_CS"/>
</dbReference>